<evidence type="ECO:0000313" key="2">
    <source>
        <dbReference type="EMBL" id="MBQ0928998.1"/>
    </source>
</evidence>
<evidence type="ECO:0000313" key="3">
    <source>
        <dbReference type="Proteomes" id="UP000676246"/>
    </source>
</evidence>
<name>A0A941BF38_9BURK</name>
<gene>
    <name evidence="2" type="ORF">KAK03_00770</name>
</gene>
<feature type="transmembrane region" description="Helical" evidence="1">
    <location>
        <begin position="21"/>
        <end position="45"/>
    </location>
</feature>
<sequence length="82" mass="8389">MTPPTTTPPHPKRHTEAPTRWASWSPLLVLGGSAVTATLLIQLGLSALGPASAFTEGAQAAAPRPPVPLDTQVAVADASRGR</sequence>
<comment type="caution">
    <text evidence="2">The sequence shown here is derived from an EMBL/GenBank/DDBJ whole genome shotgun (WGS) entry which is preliminary data.</text>
</comment>
<keyword evidence="1" id="KW-0472">Membrane</keyword>
<keyword evidence="1" id="KW-1133">Transmembrane helix</keyword>
<protein>
    <submittedName>
        <fullName evidence="2">Uncharacterized protein</fullName>
    </submittedName>
</protein>
<keyword evidence="3" id="KW-1185">Reference proteome</keyword>
<dbReference type="AlphaFoldDB" id="A0A941BF38"/>
<dbReference type="Proteomes" id="UP000676246">
    <property type="component" value="Unassembled WGS sequence"/>
</dbReference>
<evidence type="ECO:0000256" key="1">
    <source>
        <dbReference type="SAM" id="Phobius"/>
    </source>
</evidence>
<organism evidence="2 3">
    <name type="scientific">Ideonella alba</name>
    <dbReference type="NCBI Taxonomy" id="2824118"/>
    <lineage>
        <taxon>Bacteria</taxon>
        <taxon>Pseudomonadati</taxon>
        <taxon>Pseudomonadota</taxon>
        <taxon>Betaproteobacteria</taxon>
        <taxon>Burkholderiales</taxon>
        <taxon>Sphaerotilaceae</taxon>
        <taxon>Ideonella</taxon>
    </lineage>
</organism>
<keyword evidence="1" id="KW-0812">Transmembrane</keyword>
<dbReference type="RefSeq" id="WP_210851131.1">
    <property type="nucleotide sequence ID" value="NZ_JAGQDD010000001.1"/>
</dbReference>
<dbReference type="EMBL" id="JAGQDD010000001">
    <property type="protein sequence ID" value="MBQ0928998.1"/>
    <property type="molecule type" value="Genomic_DNA"/>
</dbReference>
<proteinExistence type="predicted"/>
<reference evidence="2 3" key="1">
    <citation type="submission" date="2021-04" db="EMBL/GenBank/DDBJ databases">
        <title>The genome sequence of Ideonella sp. 3Y2.</title>
        <authorList>
            <person name="Liu Y."/>
        </authorList>
    </citation>
    <scope>NUCLEOTIDE SEQUENCE [LARGE SCALE GENOMIC DNA]</scope>
    <source>
        <strain evidence="2 3">3Y2</strain>
    </source>
</reference>
<accession>A0A941BF38</accession>